<accession>A0A150F2S1</accession>
<sequence>MIGILAGMGPRSTGPFIDKVVDKCQTIYGAANDIDYPHMMIYSCPTPFYIDQPIDHSEMEKAIIHGIRKLEQTGVDFIAMPCNTAHIYFNQLQQSASVPLLNMIDETIKKIPENSKKIALLATEPTMQSGMFQHAFLKHGFEYVHKDHWQSDVNQILSNIKKGHIHESHQLWESFSSELAETIDAAVIACTDLNIVTDTGQKNISFIDSSACLAEAVVYKYLSLTDHC</sequence>
<dbReference type="Pfam" id="PF01177">
    <property type="entry name" value="Asp_Glu_race"/>
    <property type="match status" value="1"/>
</dbReference>
<dbReference type="AlphaFoldDB" id="A0A150F2S1"/>
<dbReference type="InterPro" id="IPR004380">
    <property type="entry name" value="Asp_race"/>
</dbReference>
<dbReference type="InterPro" id="IPR018187">
    <property type="entry name" value="Asp/Glu_racemase_AS_1"/>
</dbReference>
<protein>
    <submittedName>
        <fullName evidence="3">Amino-acid racemase</fullName>
    </submittedName>
</protein>
<evidence type="ECO:0000313" key="4">
    <source>
        <dbReference type="Proteomes" id="UP000075430"/>
    </source>
</evidence>
<dbReference type="NCBIfam" id="TIGR00035">
    <property type="entry name" value="asp_race"/>
    <property type="match status" value="1"/>
</dbReference>
<evidence type="ECO:0000256" key="2">
    <source>
        <dbReference type="ARBA" id="ARBA00023235"/>
    </source>
</evidence>
<name>A0A150F2S1_9BACI</name>
<dbReference type="PROSITE" id="PS00923">
    <property type="entry name" value="ASP_GLU_RACEMASE_1"/>
    <property type="match status" value="1"/>
</dbReference>
<dbReference type="OrthoDB" id="9803739at2"/>
<comment type="similarity">
    <text evidence="1">Belongs to the aspartate/glutamate racemases family.</text>
</comment>
<keyword evidence="4" id="KW-1185">Reference proteome</keyword>
<evidence type="ECO:0000313" key="3">
    <source>
        <dbReference type="EMBL" id="KXZ13216.1"/>
    </source>
</evidence>
<organism evidence="3 4">
    <name type="scientific">Bacillus nakamurai</name>
    <dbReference type="NCBI Taxonomy" id="1793963"/>
    <lineage>
        <taxon>Bacteria</taxon>
        <taxon>Bacillati</taxon>
        <taxon>Bacillota</taxon>
        <taxon>Bacilli</taxon>
        <taxon>Bacillales</taxon>
        <taxon>Bacillaceae</taxon>
        <taxon>Bacillus</taxon>
    </lineage>
</organism>
<dbReference type="Proteomes" id="UP000075430">
    <property type="component" value="Unassembled WGS sequence"/>
</dbReference>
<dbReference type="STRING" id="1793963.AXI58_05980"/>
<dbReference type="EMBL" id="LSBA01000039">
    <property type="protein sequence ID" value="KXZ13216.1"/>
    <property type="molecule type" value="Genomic_DNA"/>
</dbReference>
<dbReference type="PANTHER" id="PTHR21198">
    <property type="entry name" value="GLUTAMATE RACEMASE"/>
    <property type="match status" value="1"/>
</dbReference>
<dbReference type="InterPro" id="IPR001920">
    <property type="entry name" value="Asp/Glu_race"/>
</dbReference>
<keyword evidence="2" id="KW-0413">Isomerase</keyword>
<dbReference type="Gene3D" id="3.40.50.1860">
    <property type="match status" value="2"/>
</dbReference>
<evidence type="ECO:0000256" key="1">
    <source>
        <dbReference type="ARBA" id="ARBA00007847"/>
    </source>
</evidence>
<reference evidence="4" key="1">
    <citation type="submission" date="2016-02" db="EMBL/GenBank/DDBJ databases">
        <authorList>
            <person name="Dunlap C."/>
        </authorList>
    </citation>
    <scope>NUCLEOTIDE SEQUENCE [LARGE SCALE GENOMIC DNA]</scope>
    <source>
        <strain evidence="4">NRRL B-41092</strain>
    </source>
</reference>
<dbReference type="GO" id="GO:0047661">
    <property type="term" value="F:amino-acid racemase activity"/>
    <property type="evidence" value="ECO:0007669"/>
    <property type="project" value="InterPro"/>
</dbReference>
<dbReference type="InterPro" id="IPR015942">
    <property type="entry name" value="Asp/Glu/hydantoin_racemase"/>
</dbReference>
<dbReference type="SUPFAM" id="SSF53681">
    <property type="entry name" value="Aspartate/glutamate racemase"/>
    <property type="match status" value="2"/>
</dbReference>
<comment type="caution">
    <text evidence="3">The sequence shown here is derived from an EMBL/GenBank/DDBJ whole genome shotgun (WGS) entry which is preliminary data.</text>
</comment>
<proteinExistence type="inferred from homology"/>
<dbReference type="RefSeq" id="WP_061523442.1">
    <property type="nucleotide sequence ID" value="NZ_JARLZY010000012.1"/>
</dbReference>
<gene>
    <name evidence="3" type="ORF">AXI58_05980</name>
</gene>
<dbReference type="PANTHER" id="PTHR21198:SF7">
    <property type="entry name" value="ASPARTATE-GLUTAMATE RACEMASE FAMILY"/>
    <property type="match status" value="1"/>
</dbReference>